<feature type="compositionally biased region" description="Polar residues" evidence="5">
    <location>
        <begin position="115"/>
        <end position="162"/>
    </location>
</feature>
<dbReference type="InterPro" id="IPR051756">
    <property type="entry name" value="Centrosomal_MT-associated"/>
</dbReference>
<dbReference type="Pfam" id="PF06657">
    <property type="entry name" value="Cep57_MT_bd"/>
    <property type="match status" value="1"/>
</dbReference>
<feature type="compositionally biased region" description="Basic and acidic residues" evidence="5">
    <location>
        <begin position="530"/>
        <end position="539"/>
    </location>
</feature>
<comment type="caution">
    <text evidence="7">The sequence shown here is derived from an EMBL/GenBank/DDBJ whole genome shotgun (WGS) entry which is preliminary data.</text>
</comment>
<evidence type="ECO:0000256" key="5">
    <source>
        <dbReference type="SAM" id="MobiDB-lite"/>
    </source>
</evidence>
<feature type="region of interest" description="Disordered" evidence="5">
    <location>
        <begin position="620"/>
        <end position="656"/>
    </location>
</feature>
<feature type="compositionally biased region" description="Polar residues" evidence="5">
    <location>
        <begin position="429"/>
        <end position="445"/>
    </location>
</feature>
<evidence type="ECO:0000256" key="1">
    <source>
        <dbReference type="ARBA" id="ARBA00004267"/>
    </source>
</evidence>
<feature type="compositionally biased region" description="Polar residues" evidence="5">
    <location>
        <begin position="620"/>
        <end position="655"/>
    </location>
</feature>
<proteinExistence type="predicted"/>
<dbReference type="GO" id="GO:0005815">
    <property type="term" value="C:microtubule organizing center"/>
    <property type="evidence" value="ECO:0007669"/>
    <property type="project" value="UniProtKB-SubCell"/>
</dbReference>
<dbReference type="OrthoDB" id="76453at2759"/>
<dbReference type="EMBL" id="NAJO01000003">
    <property type="protein sequence ID" value="OQO13398.1"/>
    <property type="molecule type" value="Genomic_DNA"/>
</dbReference>
<feature type="compositionally biased region" description="Basic and acidic residues" evidence="5">
    <location>
        <begin position="264"/>
        <end position="277"/>
    </location>
</feature>
<keyword evidence="2" id="KW-0963">Cytoplasm</keyword>
<feature type="domain" description="Cep57 centrosome microtubule-binding" evidence="6">
    <location>
        <begin position="738"/>
        <end position="814"/>
    </location>
</feature>
<sequence length="888" mass="97394">MSDDGHDNTGGSMDISIEQGRAGARGTGQNDFSEDRVWAFSNTNSQYDMTPPARTRPRKSDGTLRREASVRKASEVAKPNASVKRSVSAAVPQQPSLAEAIKQNNALPGREDTHTGGNVTRPTRNTRFGNRVLSGSTLEGSNGEGKNSNKVTASNKNATTQDLSETTFALPDMEGATQLYGGTPAVTRPVKRATRFTPSAAFRMPSRSTAVEYRNLGGAPLDKDAERVFDGINDAVNRVAQLELEVGRLRDALTDREFEISDLNSRLETEQQNHRPDSGLGSEDEGAKLQWRRERLQLQGQINGLQDSLGNAERQVRTHEATVLRVTQERMDVAAQCERLTRDLQDTKRENEVFRENYSRMQNENEELWEELAELRERVPGKRVRSAKRKSAPVQLEAEETVDQTVEKPQGASARQSGQPQAMRAADYTEQQATRSQSQDVTFGQLDQTARNNIAKVVQRELQRVQGASMMISQAAREQRCRKVVAVQPTTAPQRQVSQTTHRRASGLVNGHRSVSAPVEASLSDADFETEGHTNERTGRGAADATKTKTKTVRTSTRDITNLSMAAMPTKDLRQMLEQQRRPNGIKQHTLPPVEPVHEATTTLGARRKSSMRDIAADLTNGTNGQVENDNTKQAKNVRVQSPHASDDAINSPTRTGADLETSLISSTPLPRSRIPLNDQTSAFLVPDITLREATLAAPPHTTIPPHAPETCTVCPGSVPKLANPIPVSTREGLPDDATLRPAWEPATSLSHVLKALTDELAHLHLTLGAKQAELRAHDPALGRRRRLALEAEVSKIQDQIAKQGEVIYRLYDVVEGFKGHFATAEDDDLTREVEETLQSLGIDLAELSGRVGRGVTVEDEGNDFEVGGETEGEGEEVWEGISEEGDE</sequence>
<feature type="region of interest" description="Disordered" evidence="5">
    <location>
        <begin position="527"/>
        <end position="556"/>
    </location>
</feature>
<keyword evidence="4" id="KW-0175">Coiled coil</keyword>
<feature type="region of interest" description="Disordered" evidence="5">
    <location>
        <begin position="264"/>
        <end position="285"/>
    </location>
</feature>
<feature type="compositionally biased region" description="Polar residues" evidence="5">
    <location>
        <begin position="91"/>
        <end position="106"/>
    </location>
</feature>
<evidence type="ECO:0000313" key="7">
    <source>
        <dbReference type="EMBL" id="OQO13398.1"/>
    </source>
</evidence>
<feature type="region of interest" description="Disordered" evidence="5">
    <location>
        <begin position="860"/>
        <end position="888"/>
    </location>
</feature>
<organism evidence="7 8">
    <name type="scientific">Cryoendolithus antarcticus</name>
    <dbReference type="NCBI Taxonomy" id="1507870"/>
    <lineage>
        <taxon>Eukaryota</taxon>
        <taxon>Fungi</taxon>
        <taxon>Dikarya</taxon>
        <taxon>Ascomycota</taxon>
        <taxon>Pezizomycotina</taxon>
        <taxon>Dothideomycetes</taxon>
        <taxon>Dothideomycetidae</taxon>
        <taxon>Cladosporiales</taxon>
        <taxon>Cladosporiaceae</taxon>
        <taxon>Cryoendolithus</taxon>
    </lineage>
</organism>
<dbReference type="Proteomes" id="UP000192596">
    <property type="component" value="Unassembled WGS sequence"/>
</dbReference>
<feature type="coiled-coil region" evidence="4">
    <location>
        <begin position="295"/>
        <end position="378"/>
    </location>
</feature>
<dbReference type="PANTHER" id="PTHR19336">
    <property type="entry name" value="UNCHARACTERIZED DUF1167"/>
    <property type="match status" value="1"/>
</dbReference>
<dbReference type="InterPro" id="IPR024957">
    <property type="entry name" value="Cep57_MT-bd_dom"/>
</dbReference>
<keyword evidence="8" id="KW-1185">Reference proteome</keyword>
<protein>
    <recommendedName>
        <fullName evidence="6">Cep57 centrosome microtubule-binding domain-containing protein</fullName>
    </recommendedName>
</protein>
<keyword evidence="3" id="KW-0206">Cytoskeleton</keyword>
<evidence type="ECO:0000256" key="4">
    <source>
        <dbReference type="SAM" id="Coils"/>
    </source>
</evidence>
<accession>A0A1V8TQ73</accession>
<feature type="region of interest" description="Disordered" evidence="5">
    <location>
        <begin position="1"/>
        <end position="162"/>
    </location>
</feature>
<name>A0A1V8TQ73_9PEZI</name>
<evidence type="ECO:0000256" key="3">
    <source>
        <dbReference type="ARBA" id="ARBA00023212"/>
    </source>
</evidence>
<feature type="compositionally biased region" description="Basic residues" evidence="5">
    <location>
        <begin position="381"/>
        <end position="391"/>
    </location>
</feature>
<dbReference type="STRING" id="1507870.A0A1V8TQ73"/>
<reference evidence="8" key="1">
    <citation type="submission" date="2017-03" db="EMBL/GenBank/DDBJ databases">
        <title>Genomes of endolithic fungi from Antarctica.</title>
        <authorList>
            <person name="Coleine C."/>
            <person name="Masonjones S."/>
            <person name="Stajich J.E."/>
        </authorList>
    </citation>
    <scope>NUCLEOTIDE SEQUENCE [LARGE SCALE GENOMIC DNA]</scope>
    <source>
        <strain evidence="8">CCFEE 5527</strain>
    </source>
</reference>
<evidence type="ECO:0000259" key="6">
    <source>
        <dbReference type="Pfam" id="PF06657"/>
    </source>
</evidence>
<comment type="subcellular location">
    <subcellularLocation>
        <location evidence="1">Cytoplasm</location>
        <location evidence="1">Cytoskeleton</location>
        <location evidence="1">Microtubule organizing center</location>
    </subcellularLocation>
</comment>
<dbReference type="InParanoid" id="A0A1V8TQ73"/>
<feature type="region of interest" description="Disordered" evidence="5">
    <location>
        <begin position="380"/>
        <end position="445"/>
    </location>
</feature>
<evidence type="ECO:0000256" key="2">
    <source>
        <dbReference type="ARBA" id="ARBA00022490"/>
    </source>
</evidence>
<gene>
    <name evidence="7" type="ORF">B0A48_01626</name>
</gene>
<dbReference type="GO" id="GO:0008017">
    <property type="term" value="F:microtubule binding"/>
    <property type="evidence" value="ECO:0007669"/>
    <property type="project" value="InterPro"/>
</dbReference>
<evidence type="ECO:0000313" key="8">
    <source>
        <dbReference type="Proteomes" id="UP000192596"/>
    </source>
</evidence>
<dbReference type="PANTHER" id="PTHR19336:SF9">
    <property type="entry name" value="SPINDLE POLE BODY PROTEIN PPC89"/>
    <property type="match status" value="1"/>
</dbReference>
<dbReference type="AlphaFoldDB" id="A0A1V8TQ73"/>
<feature type="compositionally biased region" description="Basic and acidic residues" evidence="5">
    <location>
        <begin position="58"/>
        <end position="75"/>
    </location>
</feature>